<dbReference type="EMBL" id="PNFZ01000003">
    <property type="protein sequence ID" value="PMB98187.1"/>
    <property type="molecule type" value="Genomic_DNA"/>
</dbReference>
<accession>A0A2N6PHP8</accession>
<dbReference type="InterPro" id="IPR009057">
    <property type="entry name" value="Homeodomain-like_sf"/>
</dbReference>
<gene>
    <name evidence="6" type="ORF">CJ198_07410</name>
</gene>
<dbReference type="Gene3D" id="3.40.50.10490">
    <property type="entry name" value="Glucose-6-phosphate isomerase like protein, domain 1"/>
    <property type="match status" value="1"/>
</dbReference>
<dbReference type="PROSITE" id="PS51071">
    <property type="entry name" value="HTH_RPIR"/>
    <property type="match status" value="1"/>
</dbReference>
<proteinExistence type="predicted"/>
<dbReference type="InterPro" id="IPR035472">
    <property type="entry name" value="RpiR-like_SIS"/>
</dbReference>
<feature type="domain" description="HTH rpiR-type" evidence="4">
    <location>
        <begin position="21"/>
        <end position="97"/>
    </location>
</feature>
<name>A0A2N6PHP8_9MICO</name>
<dbReference type="Pfam" id="PF01380">
    <property type="entry name" value="SIS"/>
    <property type="match status" value="1"/>
</dbReference>
<keyword evidence="7" id="KW-1185">Reference proteome</keyword>
<sequence length="312" mass="32323">MPNYVEKNSSKPGQTQPPAPEALLARLRSLVPTLSRGPAQVGRAVLADPQAIVPMTMRQLAAHTDTSDASVTRLAQAIGCTGYREFRALLAASTAVQTAAAGPAGTGRLPADIELDDAPAEVVAKLLAEEQQALADSAAALDIAALTASAEAICAARRVVITGIGASGIVARDLSAKLERIGIISQPITEGHHALTAAAVMEPVDLLIVISASGETADILEPLDAARAAGIPTVAITVRPRSRITAADHVLIAVAARESGMRPAAMSSRTGQLFIVDSLFALVYQRRAEQAGAAVTTSHQMLAPRRHRKDPS</sequence>
<feature type="domain" description="SIS" evidence="5">
    <location>
        <begin position="149"/>
        <end position="289"/>
    </location>
</feature>
<dbReference type="InterPro" id="IPR000281">
    <property type="entry name" value="HTH_RpiR"/>
</dbReference>
<evidence type="ECO:0000259" key="5">
    <source>
        <dbReference type="PROSITE" id="PS51464"/>
    </source>
</evidence>
<dbReference type="InterPro" id="IPR001347">
    <property type="entry name" value="SIS_dom"/>
</dbReference>
<evidence type="ECO:0000313" key="7">
    <source>
        <dbReference type="Proteomes" id="UP000235703"/>
    </source>
</evidence>
<dbReference type="Proteomes" id="UP000235703">
    <property type="component" value="Unassembled WGS sequence"/>
</dbReference>
<dbReference type="GO" id="GO:1901135">
    <property type="term" value="P:carbohydrate derivative metabolic process"/>
    <property type="evidence" value="ECO:0007669"/>
    <property type="project" value="InterPro"/>
</dbReference>
<dbReference type="PANTHER" id="PTHR30514:SF1">
    <property type="entry name" value="HTH-TYPE TRANSCRIPTIONAL REGULATOR HEXR-RELATED"/>
    <property type="match status" value="1"/>
</dbReference>
<keyword evidence="1" id="KW-0805">Transcription regulation</keyword>
<dbReference type="SUPFAM" id="SSF46689">
    <property type="entry name" value="Homeodomain-like"/>
    <property type="match status" value="1"/>
</dbReference>
<dbReference type="InterPro" id="IPR046348">
    <property type="entry name" value="SIS_dom_sf"/>
</dbReference>
<evidence type="ECO:0000256" key="1">
    <source>
        <dbReference type="ARBA" id="ARBA00023015"/>
    </source>
</evidence>
<evidence type="ECO:0000313" key="6">
    <source>
        <dbReference type="EMBL" id="PMB98187.1"/>
    </source>
</evidence>
<comment type="caution">
    <text evidence="6">The sequence shown here is derived from an EMBL/GenBank/DDBJ whole genome shotgun (WGS) entry which is preliminary data.</text>
</comment>
<dbReference type="AlphaFoldDB" id="A0A2N6PHP8"/>
<dbReference type="RefSeq" id="WP_102161983.1">
    <property type="nucleotide sequence ID" value="NZ_PNFZ01000003.1"/>
</dbReference>
<keyword evidence="2" id="KW-0238">DNA-binding</keyword>
<reference evidence="6 7" key="1">
    <citation type="submission" date="2017-09" db="EMBL/GenBank/DDBJ databases">
        <title>Bacterial strain isolated from the female urinary microbiota.</title>
        <authorList>
            <person name="Thomas-White K."/>
            <person name="Kumar N."/>
            <person name="Forster S."/>
            <person name="Putonti C."/>
            <person name="Lawley T."/>
            <person name="Wolfe A.J."/>
        </authorList>
    </citation>
    <scope>NUCLEOTIDE SEQUENCE [LARGE SCALE GENOMIC DNA]</scope>
    <source>
        <strain evidence="6 7">UMB0680</strain>
    </source>
</reference>
<dbReference type="PANTHER" id="PTHR30514">
    <property type="entry name" value="GLUCOKINASE"/>
    <property type="match status" value="1"/>
</dbReference>
<dbReference type="SUPFAM" id="SSF53697">
    <property type="entry name" value="SIS domain"/>
    <property type="match status" value="1"/>
</dbReference>
<keyword evidence="3" id="KW-0804">Transcription</keyword>
<dbReference type="InterPro" id="IPR036388">
    <property type="entry name" value="WH-like_DNA-bd_sf"/>
</dbReference>
<dbReference type="Gene3D" id="1.10.10.10">
    <property type="entry name" value="Winged helix-like DNA-binding domain superfamily/Winged helix DNA-binding domain"/>
    <property type="match status" value="1"/>
</dbReference>
<evidence type="ECO:0000256" key="2">
    <source>
        <dbReference type="ARBA" id="ARBA00023125"/>
    </source>
</evidence>
<evidence type="ECO:0000256" key="3">
    <source>
        <dbReference type="ARBA" id="ARBA00023163"/>
    </source>
</evidence>
<dbReference type="PROSITE" id="PS51464">
    <property type="entry name" value="SIS"/>
    <property type="match status" value="1"/>
</dbReference>
<dbReference type="OrthoDB" id="370421at2"/>
<dbReference type="CDD" id="cd05013">
    <property type="entry name" value="SIS_RpiR"/>
    <property type="match status" value="1"/>
</dbReference>
<dbReference type="Pfam" id="PF01418">
    <property type="entry name" value="HTH_6"/>
    <property type="match status" value="1"/>
</dbReference>
<dbReference type="GO" id="GO:0003677">
    <property type="term" value="F:DNA binding"/>
    <property type="evidence" value="ECO:0007669"/>
    <property type="project" value="UniProtKB-KW"/>
</dbReference>
<dbReference type="GO" id="GO:0003700">
    <property type="term" value="F:DNA-binding transcription factor activity"/>
    <property type="evidence" value="ECO:0007669"/>
    <property type="project" value="InterPro"/>
</dbReference>
<dbReference type="GO" id="GO:0097367">
    <property type="term" value="F:carbohydrate derivative binding"/>
    <property type="evidence" value="ECO:0007669"/>
    <property type="project" value="InterPro"/>
</dbReference>
<protein>
    <submittedName>
        <fullName evidence="6">RpiR family transcriptional regulator</fullName>
    </submittedName>
</protein>
<evidence type="ECO:0000259" key="4">
    <source>
        <dbReference type="PROSITE" id="PS51071"/>
    </source>
</evidence>
<organism evidence="6 7">
    <name type="scientific">Brevibacterium luteolum</name>
    <dbReference type="NCBI Taxonomy" id="199591"/>
    <lineage>
        <taxon>Bacteria</taxon>
        <taxon>Bacillati</taxon>
        <taxon>Actinomycetota</taxon>
        <taxon>Actinomycetes</taxon>
        <taxon>Micrococcales</taxon>
        <taxon>Brevibacteriaceae</taxon>
        <taxon>Brevibacterium</taxon>
    </lineage>
</organism>
<dbReference type="InterPro" id="IPR047640">
    <property type="entry name" value="RpiR-like"/>
</dbReference>